<proteinExistence type="predicted"/>
<gene>
    <name evidence="1" type="ORF">PsorP6_009100</name>
</gene>
<dbReference type="EMBL" id="CM047584">
    <property type="protein sequence ID" value="KAI9912282.1"/>
    <property type="molecule type" value="Genomic_DNA"/>
</dbReference>
<reference evidence="1 2" key="1">
    <citation type="journal article" date="2022" name="bioRxiv">
        <title>The genome of the oomycete Peronosclerospora sorghi, a cosmopolitan pathogen of maize and sorghum, is inflated with dispersed pseudogenes.</title>
        <authorList>
            <person name="Fletcher K."/>
            <person name="Martin F."/>
            <person name="Isakeit T."/>
            <person name="Cavanaugh K."/>
            <person name="Magill C."/>
            <person name="Michelmore R."/>
        </authorList>
    </citation>
    <scope>NUCLEOTIDE SEQUENCE [LARGE SCALE GENOMIC DNA]</scope>
    <source>
        <strain evidence="1">P6</strain>
    </source>
</reference>
<name>A0ACC0W1F2_9STRA</name>
<organism evidence="1 2">
    <name type="scientific">Peronosclerospora sorghi</name>
    <dbReference type="NCBI Taxonomy" id="230839"/>
    <lineage>
        <taxon>Eukaryota</taxon>
        <taxon>Sar</taxon>
        <taxon>Stramenopiles</taxon>
        <taxon>Oomycota</taxon>
        <taxon>Peronosporomycetes</taxon>
        <taxon>Peronosporales</taxon>
        <taxon>Peronosporaceae</taxon>
        <taxon>Peronosclerospora</taxon>
    </lineage>
</organism>
<dbReference type="Proteomes" id="UP001163321">
    <property type="component" value="Chromosome 5"/>
</dbReference>
<keyword evidence="2" id="KW-1185">Reference proteome</keyword>
<evidence type="ECO:0000313" key="1">
    <source>
        <dbReference type="EMBL" id="KAI9912282.1"/>
    </source>
</evidence>
<sequence length="322" mass="36174">MLHNLQHLRQHRFKIRNTTVLPSVMLRARRTASVLRRCHRPFPASSLSNASKAQDEPLSTTSTSMKAKNILSMRASPAQKLRNVMEALDEMIAEADRKVEKKYRPNMFGEFKQLNDTAGKVLDGAEALIEVGKAKSVPSLKVVSLEDKRADIQRFVTNGNVTLMLTSFKNYGLNMLAAWRDGFVAGLSDKEGKLDTRVQTLTLNVIEEWYMKPINRIITNGLRAKIPQKLHATTFTHFGRCDDFRTPMALDNSFVGYAHLVDAKGRIRWMYVLELFRFSFLLNCGRTSNAEGDSAIKESDNGAAGSELPKPAVISCEKLEEP</sequence>
<accession>A0ACC0W1F2</accession>
<evidence type="ECO:0000313" key="2">
    <source>
        <dbReference type="Proteomes" id="UP001163321"/>
    </source>
</evidence>
<protein>
    <submittedName>
        <fullName evidence="1">Uncharacterized protein</fullName>
    </submittedName>
</protein>
<comment type="caution">
    <text evidence="1">The sequence shown here is derived from an EMBL/GenBank/DDBJ whole genome shotgun (WGS) entry which is preliminary data.</text>
</comment>